<dbReference type="Pfam" id="PF07687">
    <property type="entry name" value="M20_dimer"/>
    <property type="match status" value="1"/>
</dbReference>
<dbReference type="RefSeq" id="WP_148679854.1">
    <property type="nucleotide sequence ID" value="NZ_DUJS01000005.1"/>
</dbReference>
<dbReference type="Pfam" id="PF01546">
    <property type="entry name" value="Peptidase_M20"/>
    <property type="match status" value="1"/>
</dbReference>
<accession>A0A832T2M6</accession>
<dbReference type="SUPFAM" id="SSF55031">
    <property type="entry name" value="Bacterial exopeptidase dimerisation domain"/>
    <property type="match status" value="1"/>
</dbReference>
<name>A0A832T2M6_9EURY</name>
<comment type="caution">
    <text evidence="4">The sequence shown here is derived from an EMBL/GenBank/DDBJ whole genome shotgun (WGS) entry which is preliminary data.</text>
</comment>
<organism evidence="4 5">
    <name type="scientific">Methanopyrus kandleri</name>
    <dbReference type="NCBI Taxonomy" id="2320"/>
    <lineage>
        <taxon>Archaea</taxon>
        <taxon>Methanobacteriati</taxon>
        <taxon>Methanobacteriota</taxon>
        <taxon>Methanomada group</taxon>
        <taxon>Methanopyri</taxon>
        <taxon>Methanopyrales</taxon>
        <taxon>Methanopyraceae</taxon>
        <taxon>Methanopyrus</taxon>
    </lineage>
</organism>
<proteinExistence type="predicted"/>
<dbReference type="InterPro" id="IPR002933">
    <property type="entry name" value="Peptidase_M20"/>
</dbReference>
<dbReference type="SUPFAM" id="SSF53187">
    <property type="entry name" value="Zn-dependent exopeptidases"/>
    <property type="match status" value="1"/>
</dbReference>
<evidence type="ECO:0000256" key="1">
    <source>
        <dbReference type="ARBA" id="ARBA00022723"/>
    </source>
</evidence>
<dbReference type="PANTHER" id="PTHR43808">
    <property type="entry name" value="ACETYLORNITHINE DEACETYLASE"/>
    <property type="match status" value="1"/>
</dbReference>
<keyword evidence="1" id="KW-0479">Metal-binding</keyword>
<dbReference type="Gene3D" id="3.40.630.10">
    <property type="entry name" value="Zn peptidases"/>
    <property type="match status" value="1"/>
</dbReference>
<dbReference type="Gene3D" id="3.30.70.360">
    <property type="match status" value="1"/>
</dbReference>
<dbReference type="InterPro" id="IPR036264">
    <property type="entry name" value="Bact_exopeptidase_dim_dom"/>
</dbReference>
<dbReference type="InterPro" id="IPR011650">
    <property type="entry name" value="Peptidase_M20_dimer"/>
</dbReference>
<dbReference type="GO" id="GO:0016787">
    <property type="term" value="F:hydrolase activity"/>
    <property type="evidence" value="ECO:0007669"/>
    <property type="project" value="UniProtKB-KW"/>
</dbReference>
<protein>
    <submittedName>
        <fullName evidence="4">M20 family metallopeptidase</fullName>
    </submittedName>
</protein>
<evidence type="ECO:0000259" key="3">
    <source>
        <dbReference type="Pfam" id="PF07687"/>
    </source>
</evidence>
<evidence type="ECO:0000313" key="5">
    <source>
        <dbReference type="Proteomes" id="UP000619545"/>
    </source>
</evidence>
<evidence type="ECO:0000313" key="4">
    <source>
        <dbReference type="EMBL" id="HII71055.1"/>
    </source>
</evidence>
<reference evidence="4" key="1">
    <citation type="journal article" date="2020" name="bioRxiv">
        <title>A rank-normalized archaeal taxonomy based on genome phylogeny resolves widespread incomplete and uneven classifications.</title>
        <authorList>
            <person name="Rinke C."/>
            <person name="Chuvochina M."/>
            <person name="Mussig A.J."/>
            <person name="Chaumeil P.-A."/>
            <person name="Waite D.W."/>
            <person name="Whitman W.B."/>
            <person name="Parks D.H."/>
            <person name="Hugenholtz P."/>
        </authorList>
    </citation>
    <scope>NUCLEOTIDE SEQUENCE</scope>
    <source>
        <strain evidence="4">UBA8853</strain>
    </source>
</reference>
<evidence type="ECO:0000256" key="2">
    <source>
        <dbReference type="ARBA" id="ARBA00022801"/>
    </source>
</evidence>
<dbReference type="Proteomes" id="UP000619545">
    <property type="component" value="Unassembled WGS sequence"/>
</dbReference>
<dbReference type="EMBL" id="DUJS01000005">
    <property type="protein sequence ID" value="HII71055.1"/>
    <property type="molecule type" value="Genomic_DNA"/>
</dbReference>
<sequence>MNDLELDPIGLLKDAVATPSVTGEEHEMTRLLTEVLDEHGVPYEVDEMGNVLAGDLSGLVLNAHLDTVPPGDGWEVTDPFDPTIRNGKLYGRGAADCKGGLAAATAAVVQGYYEEMPMGLLATVGEESSSEEDNGTLHVCRTRELEARAGIVCEPTDGRVHVGDRGRITLRVTVRGRSAHASTPEMGKNPIEAASRVVEALSKLRPTEYRLPEIGTVRSDLTVTRIEADGPSNVIPERCEMTVDYRTVPGESTKEVKRRVERVAKRAVPSGFEVSVGIESASRATVVNVEAPVVKAAVIAARKVGLPGKLDFKRGHCDIEYLVHEAGLDAVILGPSGGNIHGPDEWVKVEDVVRCARAYLACANLLPTPH</sequence>
<dbReference type="GeneID" id="1478176"/>
<feature type="domain" description="Peptidase M20 dimerisation" evidence="3">
    <location>
        <begin position="163"/>
        <end position="269"/>
    </location>
</feature>
<dbReference type="InterPro" id="IPR050072">
    <property type="entry name" value="Peptidase_M20A"/>
</dbReference>
<dbReference type="AlphaFoldDB" id="A0A832T2M6"/>
<dbReference type="GO" id="GO:0046872">
    <property type="term" value="F:metal ion binding"/>
    <property type="evidence" value="ECO:0007669"/>
    <property type="project" value="UniProtKB-KW"/>
</dbReference>
<keyword evidence="2" id="KW-0378">Hydrolase</keyword>
<gene>
    <name evidence="4" type="ORF">HA336_07490</name>
</gene>